<gene>
    <name evidence="1" type="ORF">LLUT_LOCUS12176</name>
</gene>
<reference evidence="1 2" key="1">
    <citation type="submission" date="2024-03" db="EMBL/GenBank/DDBJ databases">
        <authorList>
            <person name="Martinez-Hernandez J."/>
        </authorList>
    </citation>
    <scope>NUCLEOTIDE SEQUENCE [LARGE SCALE GENOMIC DNA]</scope>
</reference>
<dbReference type="Proteomes" id="UP001497480">
    <property type="component" value="Unassembled WGS sequence"/>
</dbReference>
<organism evidence="1 2">
    <name type="scientific">Lupinus luteus</name>
    <name type="common">European yellow lupine</name>
    <dbReference type="NCBI Taxonomy" id="3873"/>
    <lineage>
        <taxon>Eukaryota</taxon>
        <taxon>Viridiplantae</taxon>
        <taxon>Streptophyta</taxon>
        <taxon>Embryophyta</taxon>
        <taxon>Tracheophyta</taxon>
        <taxon>Spermatophyta</taxon>
        <taxon>Magnoliopsida</taxon>
        <taxon>eudicotyledons</taxon>
        <taxon>Gunneridae</taxon>
        <taxon>Pentapetalae</taxon>
        <taxon>rosids</taxon>
        <taxon>fabids</taxon>
        <taxon>Fabales</taxon>
        <taxon>Fabaceae</taxon>
        <taxon>Papilionoideae</taxon>
        <taxon>50 kb inversion clade</taxon>
        <taxon>genistoids sensu lato</taxon>
        <taxon>core genistoids</taxon>
        <taxon>Genisteae</taxon>
        <taxon>Lupinus</taxon>
    </lineage>
</organism>
<accession>A0AAV1WPW8</accession>
<protein>
    <submittedName>
        <fullName evidence="1">Uncharacterized protein</fullName>
    </submittedName>
</protein>
<dbReference type="AlphaFoldDB" id="A0AAV1WPW8"/>
<sequence>MDDLPTKVATPTIVKSESIWIGSLRTILPIEALTNKRGMILFLTKAKVATSTELGDFNIANTAQIFDTLDGASIIDIKRTRIRGELLIMFTPPRFVATGGDMLCDTITINNEKKWNNIKFLRFRKI</sequence>
<dbReference type="EMBL" id="CAXHTB010000008">
    <property type="protein sequence ID" value="CAL0311116.1"/>
    <property type="molecule type" value="Genomic_DNA"/>
</dbReference>
<name>A0AAV1WPW8_LUPLU</name>
<keyword evidence="2" id="KW-1185">Reference proteome</keyword>
<evidence type="ECO:0000313" key="1">
    <source>
        <dbReference type="EMBL" id="CAL0311116.1"/>
    </source>
</evidence>
<comment type="caution">
    <text evidence="1">The sequence shown here is derived from an EMBL/GenBank/DDBJ whole genome shotgun (WGS) entry which is preliminary data.</text>
</comment>
<evidence type="ECO:0000313" key="2">
    <source>
        <dbReference type="Proteomes" id="UP001497480"/>
    </source>
</evidence>
<proteinExistence type="predicted"/>